<feature type="domain" description="Secretion system C-terminal sorting" evidence="1">
    <location>
        <begin position="44"/>
        <end position="119"/>
    </location>
</feature>
<dbReference type="NCBIfam" id="TIGR04183">
    <property type="entry name" value="Por_Secre_tail"/>
    <property type="match status" value="1"/>
</dbReference>
<dbReference type="Pfam" id="PF18962">
    <property type="entry name" value="Por_Secre_tail"/>
    <property type="match status" value="1"/>
</dbReference>
<feature type="non-terminal residue" evidence="2">
    <location>
        <position position="1"/>
    </location>
</feature>
<dbReference type="AlphaFoldDB" id="X1UXV1"/>
<evidence type="ECO:0000313" key="2">
    <source>
        <dbReference type="EMBL" id="GAJ22338.1"/>
    </source>
</evidence>
<name>X1UXV1_9ZZZZ</name>
<reference evidence="2" key="1">
    <citation type="journal article" date="2014" name="Front. Microbiol.">
        <title>High frequency of phylogenetically diverse reductive dehalogenase-homologous genes in deep subseafloor sedimentary metagenomes.</title>
        <authorList>
            <person name="Kawai M."/>
            <person name="Futagami T."/>
            <person name="Toyoda A."/>
            <person name="Takaki Y."/>
            <person name="Nishi S."/>
            <person name="Hori S."/>
            <person name="Arai W."/>
            <person name="Tsubouchi T."/>
            <person name="Morono Y."/>
            <person name="Uchiyama I."/>
            <person name="Ito T."/>
            <person name="Fujiyama A."/>
            <person name="Inagaki F."/>
            <person name="Takami H."/>
        </authorList>
    </citation>
    <scope>NUCLEOTIDE SEQUENCE</scope>
    <source>
        <strain evidence="2">Expedition CK06-06</strain>
    </source>
</reference>
<dbReference type="EMBL" id="BARW01039728">
    <property type="protein sequence ID" value="GAJ22338.1"/>
    <property type="molecule type" value="Genomic_DNA"/>
</dbReference>
<accession>X1UXV1</accession>
<proteinExistence type="predicted"/>
<sequence>VGLESVTYYVTVADQGCISVDTIIVTFEECVGIEEISNELNLELFPNPSSGIVTIKFTGSITTLELFVVDLYGQVLYLEKFVISSENFYKQLDLSGLPKGLYFIKLKADNKLIVEKILIQ</sequence>
<organism evidence="2">
    <name type="scientific">marine sediment metagenome</name>
    <dbReference type="NCBI Taxonomy" id="412755"/>
    <lineage>
        <taxon>unclassified sequences</taxon>
        <taxon>metagenomes</taxon>
        <taxon>ecological metagenomes</taxon>
    </lineage>
</organism>
<evidence type="ECO:0000259" key="1">
    <source>
        <dbReference type="Pfam" id="PF18962"/>
    </source>
</evidence>
<comment type="caution">
    <text evidence="2">The sequence shown here is derived from an EMBL/GenBank/DDBJ whole genome shotgun (WGS) entry which is preliminary data.</text>
</comment>
<dbReference type="InterPro" id="IPR026444">
    <property type="entry name" value="Secre_tail"/>
</dbReference>
<protein>
    <recommendedName>
        <fullName evidence="1">Secretion system C-terminal sorting domain-containing protein</fullName>
    </recommendedName>
</protein>
<gene>
    <name evidence="2" type="ORF">S12H4_60385</name>
</gene>